<protein>
    <recommendedName>
        <fullName evidence="7">Dipeptide epimerase</fullName>
        <ecNumber evidence="7">5.1.1.-</ecNumber>
    </recommendedName>
</protein>
<feature type="active site" description="Proton acceptor; specific for (R)-substrate epimerization" evidence="5">
    <location>
        <position position="152"/>
    </location>
</feature>
<name>C9Y573_CROTZ</name>
<feature type="active site" description="Proton acceptor; specific for (S)-substrate epimerization" evidence="5">
    <location>
        <position position="248"/>
    </location>
</feature>
<dbReference type="InterPro" id="IPR036849">
    <property type="entry name" value="Enolase-like_C_sf"/>
</dbReference>
<dbReference type="SUPFAM" id="SSF54826">
    <property type="entry name" value="Enolase N-terminal domain-like"/>
    <property type="match status" value="1"/>
</dbReference>
<comment type="similarity">
    <text evidence="1 7">Belongs to the mandelate racemase/muconate lactonizing enzyme family.</text>
</comment>
<dbReference type="PANTHER" id="PTHR48080">
    <property type="entry name" value="D-GALACTONATE DEHYDRATASE-RELATED"/>
    <property type="match status" value="1"/>
</dbReference>
<keyword evidence="3 6" id="KW-0460">Magnesium</keyword>
<evidence type="ECO:0000256" key="7">
    <source>
        <dbReference type="RuleBase" id="RU366006"/>
    </source>
</evidence>
<evidence type="ECO:0000256" key="4">
    <source>
        <dbReference type="ARBA" id="ARBA00023235"/>
    </source>
</evidence>
<dbReference type="InterPro" id="IPR029065">
    <property type="entry name" value="Enolase_C-like"/>
</dbReference>
<dbReference type="GO" id="GO:0009063">
    <property type="term" value="P:amino acid catabolic process"/>
    <property type="evidence" value="ECO:0007669"/>
    <property type="project" value="InterPro"/>
</dbReference>
<keyword evidence="4 7" id="KW-0413">Isomerase</keyword>
<dbReference type="NCBIfam" id="NF042940">
    <property type="entry name" value="racemase_DgcA"/>
    <property type="match status" value="1"/>
</dbReference>
<dbReference type="Pfam" id="PF02746">
    <property type="entry name" value="MR_MLE_N"/>
    <property type="match status" value="1"/>
</dbReference>
<reference evidence="9 10" key="1">
    <citation type="journal article" date="2010" name="J. Bacteriol.">
        <title>Complete Genome Sequence of Cronobacter turicensis LMG 23827, a foodborne pathogen causing deaths in neonates.</title>
        <authorList>
            <person name="Stephan R."/>
            <person name="Lehner A."/>
            <person name="Tischler P."/>
            <person name="Rattei T."/>
        </authorList>
    </citation>
    <scope>NUCLEOTIDE SEQUENCE [LARGE SCALE GENOMIC DNA]</scope>
    <source>
        <strain evidence="10">DSM 18703 / CCUG 55852 / LMG 23827 / z3032</strain>
    </source>
</reference>
<dbReference type="Gene3D" id="3.20.20.120">
    <property type="entry name" value="Enolase-like C-terminal domain"/>
    <property type="match status" value="1"/>
</dbReference>
<evidence type="ECO:0000259" key="8">
    <source>
        <dbReference type="SMART" id="SM00922"/>
    </source>
</evidence>
<dbReference type="PATRIC" id="fig|693216.3.peg.2177"/>
<organism evidence="9 10">
    <name type="scientific">Cronobacter turicensis (strain DSM 18703 / CCUG 55852 / LMG 23827 / z3032)</name>
    <dbReference type="NCBI Taxonomy" id="693216"/>
    <lineage>
        <taxon>Bacteria</taxon>
        <taxon>Pseudomonadati</taxon>
        <taxon>Pseudomonadota</taxon>
        <taxon>Gammaproteobacteria</taxon>
        <taxon>Enterobacterales</taxon>
        <taxon>Enterobacteriaceae</taxon>
        <taxon>Cronobacter</taxon>
    </lineage>
</organism>
<dbReference type="FunFam" id="3.30.390.10:FF:000010">
    <property type="entry name" value="Dipeptide epimerase"/>
    <property type="match status" value="1"/>
</dbReference>
<keyword evidence="10" id="KW-1185">Reference proteome</keyword>
<dbReference type="KEGG" id="ctu:CTU_23010"/>
<dbReference type="InterPro" id="IPR034603">
    <property type="entry name" value="Dipeptide_epimerase"/>
</dbReference>
<sequence length="333" mass="35992">MMRSVKVYQEAWPLHSPFVIARGSRSEAVVVVVELEEEGVRAVGECTPYPRYGESVASVMAQIMTIVPQIEAGLDRAGLQKLLPAGAARNAVDCALWDLDARRAGDTLEAFLEVTLPDQHTTAQTVVLGAPEQMASNAALLWEKGARLLKIKLDDTFITERMVAIRGAVPDATLIVDANESWHAEGLAARCQLLADLGVQMLEQPLPASDDRALENFIHPLPICADESCHTRGSLKTLAGRYEMINIKLDKTGGLTEALALARQATEDGFGLMLGCMLCTSRAIGAALPLIPQMRFTDLDGPTWLAVDVEPALRFTPGQLYLYSDVGPQPSSS</sequence>
<evidence type="ECO:0000256" key="2">
    <source>
        <dbReference type="ARBA" id="ARBA00022723"/>
    </source>
</evidence>
<evidence type="ECO:0000256" key="3">
    <source>
        <dbReference type="ARBA" id="ARBA00022842"/>
    </source>
</evidence>
<dbReference type="Proteomes" id="UP000002069">
    <property type="component" value="Chromosome"/>
</dbReference>
<keyword evidence="2 6" id="KW-0479">Metal-binding</keyword>
<dbReference type="NCBIfam" id="NF011708">
    <property type="entry name" value="PRK15129.1"/>
    <property type="match status" value="1"/>
</dbReference>
<dbReference type="InterPro" id="IPR013341">
    <property type="entry name" value="Mandelate_racemase_N_dom"/>
</dbReference>
<dbReference type="Gene3D" id="3.30.390.10">
    <property type="entry name" value="Enolase-like, N-terminal domain"/>
    <property type="match status" value="1"/>
</dbReference>
<dbReference type="InterPro" id="IPR018110">
    <property type="entry name" value="Mandel_Rmase/mucon_lact_enz_CS"/>
</dbReference>
<dbReference type="GO" id="GO:0046872">
    <property type="term" value="F:metal ion binding"/>
    <property type="evidence" value="ECO:0007669"/>
    <property type="project" value="UniProtKB-KW"/>
</dbReference>
<dbReference type="InterPro" id="IPR029017">
    <property type="entry name" value="Enolase-like_N"/>
</dbReference>
<dbReference type="SFLD" id="SFLDS00001">
    <property type="entry name" value="Enolase"/>
    <property type="match status" value="1"/>
</dbReference>
<dbReference type="PROSITE" id="PS00909">
    <property type="entry name" value="MR_MLE_2"/>
    <property type="match status" value="1"/>
</dbReference>
<reference evidence="10" key="2">
    <citation type="journal article" date="2011" name="J. Bacteriol.">
        <title>Complete genome sequence of Cronobacter turicensis LMG 23827, a food-borne pathogen causing deaths in neonates.</title>
        <authorList>
            <person name="Stephan R."/>
            <person name="Lehner A."/>
            <person name="Tischler P."/>
            <person name="Rattei T."/>
        </authorList>
    </citation>
    <scope>NUCLEOTIDE SEQUENCE [LARGE SCALE GENOMIC DNA]</scope>
    <source>
        <strain evidence="10">DSM 18703 / CCUG 55852 / LMG 23827 / z3032</strain>
    </source>
</reference>
<feature type="domain" description="Mandelate racemase/muconate lactonizing enzyme C-terminal" evidence="8">
    <location>
        <begin position="131"/>
        <end position="224"/>
    </location>
</feature>
<dbReference type="SFLD" id="SFLDG00180">
    <property type="entry name" value="muconate_cycloisomerase"/>
    <property type="match status" value="1"/>
</dbReference>
<dbReference type="SUPFAM" id="SSF51604">
    <property type="entry name" value="Enolase C-terminal domain-like"/>
    <property type="match status" value="1"/>
</dbReference>
<dbReference type="InterPro" id="IPR013342">
    <property type="entry name" value="Mandelate_racemase_C"/>
</dbReference>
<evidence type="ECO:0000256" key="5">
    <source>
        <dbReference type="PIRSR" id="PIRSR634603-1"/>
    </source>
</evidence>
<evidence type="ECO:0000313" key="10">
    <source>
        <dbReference type="Proteomes" id="UP000002069"/>
    </source>
</evidence>
<dbReference type="AlphaFoldDB" id="C9Y573"/>
<dbReference type="InterPro" id="IPR034593">
    <property type="entry name" value="DgoD-like"/>
</dbReference>
<gene>
    <name evidence="9" type="primary">ycjG</name>
    <name evidence="9" type="ordered locus">Ctu_23010</name>
</gene>
<evidence type="ECO:0000256" key="1">
    <source>
        <dbReference type="ARBA" id="ARBA00008031"/>
    </source>
</evidence>
<evidence type="ECO:0000256" key="6">
    <source>
        <dbReference type="PIRSR" id="PIRSR634603-3"/>
    </source>
</evidence>
<feature type="binding site" evidence="6">
    <location>
        <position position="177"/>
    </location>
    <ligand>
        <name>Mg(2+)</name>
        <dbReference type="ChEBI" id="CHEBI:18420"/>
    </ligand>
</feature>
<feature type="binding site" evidence="6">
    <location>
        <position position="226"/>
    </location>
    <ligand>
        <name>Mg(2+)</name>
        <dbReference type="ChEBI" id="CHEBI:18420"/>
    </ligand>
</feature>
<proteinExistence type="inferred from homology"/>
<accession>C9Y573</accession>
<feature type="binding site" evidence="6">
    <location>
        <position position="203"/>
    </location>
    <ligand>
        <name>Mg(2+)</name>
        <dbReference type="ChEBI" id="CHEBI:18420"/>
    </ligand>
</feature>
<dbReference type="GO" id="GO:0016855">
    <property type="term" value="F:racemase and epimerase activity, acting on amino acids and derivatives"/>
    <property type="evidence" value="ECO:0007669"/>
    <property type="project" value="UniProtKB-UniRule"/>
</dbReference>
<dbReference type="Pfam" id="PF13378">
    <property type="entry name" value="MR_MLE_C"/>
    <property type="match status" value="1"/>
</dbReference>
<dbReference type="PANTHER" id="PTHR48080:SF3">
    <property type="entry name" value="ENOLASE SUPERFAMILY MEMBER DDB_G0284701"/>
    <property type="match status" value="1"/>
</dbReference>
<dbReference type="EMBL" id="FN543093">
    <property type="protein sequence ID" value="CBA31208.1"/>
    <property type="molecule type" value="Genomic_DNA"/>
</dbReference>
<evidence type="ECO:0000313" key="9">
    <source>
        <dbReference type="EMBL" id="CBA31208.1"/>
    </source>
</evidence>
<dbReference type="HOGENOM" id="CLU_030273_4_3_6"/>
<dbReference type="EC" id="5.1.1.-" evidence="7"/>
<dbReference type="CDD" id="cd03319">
    <property type="entry name" value="L-Ala-DL-Glu_epimerase"/>
    <property type="match status" value="1"/>
</dbReference>
<dbReference type="SFLD" id="SFLDF00010">
    <property type="entry name" value="dipeptide_epimerase"/>
    <property type="match status" value="1"/>
</dbReference>
<dbReference type="SMART" id="SM00922">
    <property type="entry name" value="MR_MLE"/>
    <property type="match status" value="1"/>
</dbReference>
<comment type="cofactor">
    <cofactor evidence="6 7">
        <name>Mg(2+)</name>
        <dbReference type="ChEBI" id="CHEBI:18420"/>
    </cofactor>
    <text evidence="6 7">Binds 1 Mg(2+) ion per subunit.</text>
</comment>